<dbReference type="SUPFAM" id="SSF52540">
    <property type="entry name" value="P-loop containing nucleoside triphosphate hydrolases"/>
    <property type="match status" value="1"/>
</dbReference>
<dbReference type="SUPFAM" id="SSF48452">
    <property type="entry name" value="TPR-like"/>
    <property type="match status" value="1"/>
</dbReference>
<dbReference type="SMART" id="SM00028">
    <property type="entry name" value="TPR"/>
    <property type="match status" value="4"/>
</dbReference>
<protein>
    <submittedName>
        <fullName evidence="3">Tetratricopeptide repeat protein</fullName>
    </submittedName>
</protein>
<name>A0A5N0TF42_9GAMM</name>
<evidence type="ECO:0000313" key="4">
    <source>
        <dbReference type="Proteomes" id="UP000325372"/>
    </source>
</evidence>
<proteinExistence type="predicted"/>
<dbReference type="InterPro" id="IPR027417">
    <property type="entry name" value="P-loop_NTPase"/>
</dbReference>
<feature type="repeat" description="TPR" evidence="2">
    <location>
        <begin position="143"/>
        <end position="176"/>
    </location>
</feature>
<evidence type="ECO:0000256" key="1">
    <source>
        <dbReference type="ARBA" id="ARBA00022679"/>
    </source>
</evidence>
<reference evidence="3 4" key="1">
    <citation type="submission" date="2019-09" db="EMBL/GenBank/DDBJ databases">
        <title>Wenzhouxiangella sp. Genome sequencing and assembly.</title>
        <authorList>
            <person name="Zhang R."/>
        </authorList>
    </citation>
    <scope>NUCLEOTIDE SEQUENCE [LARGE SCALE GENOMIC DNA]</scope>
    <source>
        <strain evidence="3 4">W260</strain>
    </source>
</reference>
<keyword evidence="2" id="KW-0802">TPR repeat</keyword>
<dbReference type="InterPro" id="IPR026634">
    <property type="entry name" value="TPST-like"/>
</dbReference>
<dbReference type="GO" id="GO:0008476">
    <property type="term" value="F:protein-tyrosine sulfotransferase activity"/>
    <property type="evidence" value="ECO:0007669"/>
    <property type="project" value="InterPro"/>
</dbReference>
<dbReference type="PANTHER" id="PTHR12788">
    <property type="entry name" value="PROTEIN-TYROSINE SULFOTRANSFERASE 2"/>
    <property type="match status" value="1"/>
</dbReference>
<accession>A0A5N0TF42</accession>
<dbReference type="Pfam" id="PF13469">
    <property type="entry name" value="Sulfotransfer_3"/>
    <property type="match status" value="1"/>
</dbReference>
<dbReference type="Gene3D" id="1.25.40.10">
    <property type="entry name" value="Tetratricopeptide repeat domain"/>
    <property type="match status" value="1"/>
</dbReference>
<dbReference type="InterPro" id="IPR011990">
    <property type="entry name" value="TPR-like_helical_dom_sf"/>
</dbReference>
<keyword evidence="1" id="KW-0808">Transferase</keyword>
<dbReference type="PROSITE" id="PS50005">
    <property type="entry name" value="TPR"/>
    <property type="match status" value="1"/>
</dbReference>
<gene>
    <name evidence="3" type="ORF">F3N42_05860</name>
</gene>
<keyword evidence="4" id="KW-1185">Reference proteome</keyword>
<dbReference type="Pfam" id="PF13432">
    <property type="entry name" value="TPR_16"/>
    <property type="match status" value="2"/>
</dbReference>
<evidence type="ECO:0000313" key="3">
    <source>
        <dbReference type="EMBL" id="KAA9132737.1"/>
    </source>
</evidence>
<dbReference type="EMBL" id="VYXP01000003">
    <property type="protein sequence ID" value="KAA9132737.1"/>
    <property type="molecule type" value="Genomic_DNA"/>
</dbReference>
<dbReference type="PANTHER" id="PTHR12788:SF10">
    <property type="entry name" value="PROTEIN-TYROSINE SULFOTRANSFERASE"/>
    <property type="match status" value="1"/>
</dbReference>
<dbReference type="AlphaFoldDB" id="A0A5N0TF42"/>
<comment type="caution">
    <text evidence="3">The sequence shown here is derived from an EMBL/GenBank/DDBJ whole genome shotgun (WGS) entry which is preliminary data.</text>
</comment>
<organism evidence="3 4">
    <name type="scientific">Marinihelvus fidelis</name>
    <dbReference type="NCBI Taxonomy" id="2613842"/>
    <lineage>
        <taxon>Bacteria</taxon>
        <taxon>Pseudomonadati</taxon>
        <taxon>Pseudomonadota</taxon>
        <taxon>Gammaproteobacteria</taxon>
        <taxon>Chromatiales</taxon>
        <taxon>Wenzhouxiangellaceae</taxon>
        <taxon>Marinihelvus</taxon>
    </lineage>
</organism>
<dbReference type="InterPro" id="IPR019734">
    <property type="entry name" value="TPR_rpt"/>
</dbReference>
<dbReference type="Gene3D" id="3.40.50.300">
    <property type="entry name" value="P-loop containing nucleotide triphosphate hydrolases"/>
    <property type="match status" value="1"/>
</dbReference>
<dbReference type="RefSeq" id="WP_150863459.1">
    <property type="nucleotide sequence ID" value="NZ_VYXP01000003.1"/>
</dbReference>
<dbReference type="Proteomes" id="UP000325372">
    <property type="component" value="Unassembled WGS sequence"/>
</dbReference>
<evidence type="ECO:0000256" key="2">
    <source>
        <dbReference type="PROSITE-ProRule" id="PRU00339"/>
    </source>
</evidence>
<sequence length="511" mass="56347">MTTAQNIQFQFQQARQAYARGAWAEALAACDRLQRQVGRSEEVLNLRAMSLLALDRGPEAAATLREALKRKPNSAGMNLNAARIDLALGNPKGAKRHAMTAARAASNDARVLYQAALLCRQCGDYPTALRLVDRCQAREPGLSDAWYLKGSMLLDQGDADNAAIQFEQALAHNPANARAMADLARLRGELDKDDRLMVMLEGMATRGRETWARSCALFALADLRARAGDAEAAAALYQRANELGNQVRPFNFDAWLRQQDETLSAYMDLVPQGAPGHGNGAGLVFLVGMPRSGTSLCEQVLAGHPDVLAAGELHAMAAIETLAARGNTDESLRRHYIEALPADHGRYRLTTDKLPMNFERVGLIHRLFPGARFIHCTRHPLDVVLSCYQQDFQAGVKWAFSLDRIAQVYQAQDRLMKHWKEKLPEHITEVRYEDLVGDLPATASALTTFLGIEPDDAMLAPEAIDRTVQTASRLQVREAVHTRSVDKWRAYEDLLAPAIERLGDLIPAPGK</sequence>